<dbReference type="EMBL" id="BJVI01000023">
    <property type="protein sequence ID" value="GEL18620.1"/>
    <property type="molecule type" value="Genomic_DNA"/>
</dbReference>
<reference evidence="1 2" key="1">
    <citation type="submission" date="2019-07" db="EMBL/GenBank/DDBJ databases">
        <title>Whole genome shotgun sequence of Pseudonocardia asaccharolytica NBRC 16224.</title>
        <authorList>
            <person name="Hosoyama A."/>
            <person name="Uohara A."/>
            <person name="Ohji S."/>
            <person name="Ichikawa N."/>
        </authorList>
    </citation>
    <scope>NUCLEOTIDE SEQUENCE [LARGE SCALE GENOMIC DNA]</scope>
    <source>
        <strain evidence="1 2">NBRC 16224</strain>
    </source>
</reference>
<proteinExistence type="predicted"/>
<dbReference type="Proteomes" id="UP000321328">
    <property type="component" value="Unassembled WGS sequence"/>
</dbReference>
<dbReference type="STRING" id="1123024.GCA_000423625_02583"/>
<comment type="caution">
    <text evidence="1">The sequence shown here is derived from an EMBL/GenBank/DDBJ whole genome shotgun (WGS) entry which is preliminary data.</text>
</comment>
<gene>
    <name evidence="1" type="ORF">PA7_24570</name>
</gene>
<organism evidence="1 2">
    <name type="scientific">Pseudonocardia asaccharolytica DSM 44247 = NBRC 16224</name>
    <dbReference type="NCBI Taxonomy" id="1123024"/>
    <lineage>
        <taxon>Bacteria</taxon>
        <taxon>Bacillati</taxon>
        <taxon>Actinomycetota</taxon>
        <taxon>Actinomycetes</taxon>
        <taxon>Pseudonocardiales</taxon>
        <taxon>Pseudonocardiaceae</taxon>
        <taxon>Pseudonocardia</taxon>
    </lineage>
</organism>
<accession>A0A511D1F9</accession>
<protein>
    <submittedName>
        <fullName evidence="1">Uncharacterized protein</fullName>
    </submittedName>
</protein>
<dbReference type="RefSeq" id="WP_028930359.1">
    <property type="nucleotide sequence ID" value="NZ_AUII01000010.1"/>
</dbReference>
<name>A0A511D1F9_9PSEU</name>
<evidence type="ECO:0000313" key="2">
    <source>
        <dbReference type="Proteomes" id="UP000321328"/>
    </source>
</evidence>
<dbReference type="AlphaFoldDB" id="A0A511D1F9"/>
<evidence type="ECO:0000313" key="1">
    <source>
        <dbReference type="EMBL" id="GEL18620.1"/>
    </source>
</evidence>
<sequence>MNDRDQKPDEPDVVGMLRAHPGDQSALLAPDLARTADPHAYRAPGYVNLGVALTGGHVLLVARSVLQLPRPLEVALSPAAADELGHALCAHARYTDPALVCRAAA</sequence>
<keyword evidence="2" id="KW-1185">Reference proteome</keyword>